<evidence type="ECO:0000256" key="5">
    <source>
        <dbReference type="SAM" id="Phobius"/>
    </source>
</evidence>
<reference evidence="9 10" key="1">
    <citation type="journal article" date="2008" name="Nature">
        <title>The genome of the choanoflagellate Monosiga brevicollis and the origin of metazoans.</title>
        <authorList>
            <consortium name="JGI Sequencing"/>
            <person name="King N."/>
            <person name="Westbrook M.J."/>
            <person name="Young S.L."/>
            <person name="Kuo A."/>
            <person name="Abedin M."/>
            <person name="Chapman J."/>
            <person name="Fairclough S."/>
            <person name="Hellsten U."/>
            <person name="Isogai Y."/>
            <person name="Letunic I."/>
            <person name="Marr M."/>
            <person name="Pincus D."/>
            <person name="Putnam N."/>
            <person name="Rokas A."/>
            <person name="Wright K.J."/>
            <person name="Zuzow R."/>
            <person name="Dirks W."/>
            <person name="Good M."/>
            <person name="Goodstein D."/>
            <person name="Lemons D."/>
            <person name="Li W."/>
            <person name="Lyons J.B."/>
            <person name="Morris A."/>
            <person name="Nichols S."/>
            <person name="Richter D.J."/>
            <person name="Salamov A."/>
            <person name="Bork P."/>
            <person name="Lim W.A."/>
            <person name="Manning G."/>
            <person name="Miller W.T."/>
            <person name="McGinnis W."/>
            <person name="Shapiro H."/>
            <person name="Tjian R."/>
            <person name="Grigoriev I.V."/>
            <person name="Rokhsar D."/>
        </authorList>
    </citation>
    <scope>NUCLEOTIDE SEQUENCE [LARGE SCALE GENOMIC DNA]</scope>
    <source>
        <strain evidence="10">MX1 / ATCC 50154</strain>
    </source>
</reference>
<evidence type="ECO:0000313" key="9">
    <source>
        <dbReference type="EMBL" id="EDQ87718.1"/>
    </source>
</evidence>
<dbReference type="STRING" id="81824.A9V4I6"/>
<keyword evidence="10" id="KW-1185">Reference proteome</keyword>
<evidence type="ECO:0000256" key="4">
    <source>
        <dbReference type="ARBA" id="ARBA00023136"/>
    </source>
</evidence>
<dbReference type="EMBL" id="CH991558">
    <property type="protein sequence ID" value="EDQ87718.1"/>
    <property type="molecule type" value="Genomic_DNA"/>
</dbReference>
<dbReference type="eggNOG" id="KOG1833">
    <property type="taxonomic scope" value="Eukaryota"/>
</dbReference>
<name>A9V4I6_MONBE</name>
<dbReference type="Pfam" id="PF22967">
    <property type="entry name" value="Ig_NUP210_1st"/>
    <property type="match status" value="1"/>
</dbReference>
<dbReference type="PANTHER" id="PTHR23019:SF0">
    <property type="entry name" value="NUCLEAR PORE MEMBRANE GLYCOPROTEIN 210"/>
    <property type="match status" value="1"/>
</dbReference>
<feature type="transmembrane region" description="Helical" evidence="5">
    <location>
        <begin position="1728"/>
        <end position="1747"/>
    </location>
</feature>
<evidence type="ECO:0000256" key="1">
    <source>
        <dbReference type="ARBA" id="ARBA00004141"/>
    </source>
</evidence>
<dbReference type="GO" id="GO:0005737">
    <property type="term" value="C:cytoplasm"/>
    <property type="evidence" value="ECO:0007669"/>
    <property type="project" value="UniProtKB-ARBA"/>
</dbReference>
<organism evidence="9 10">
    <name type="scientific">Monosiga brevicollis</name>
    <name type="common">Choanoflagellate</name>
    <dbReference type="NCBI Taxonomy" id="81824"/>
    <lineage>
        <taxon>Eukaryota</taxon>
        <taxon>Choanoflagellata</taxon>
        <taxon>Craspedida</taxon>
        <taxon>Salpingoecidae</taxon>
        <taxon>Monosiga</taxon>
    </lineage>
</organism>
<accession>A9V4I6</accession>
<comment type="subcellular location">
    <subcellularLocation>
        <location evidence="1">Membrane</location>
        <topology evidence="1">Multi-pass membrane protein</topology>
    </subcellularLocation>
</comment>
<dbReference type="InterPro" id="IPR055097">
    <property type="entry name" value="Ig_NUP210_2nd"/>
</dbReference>
<dbReference type="InterPro" id="IPR055096">
    <property type="entry name" value="Ig_NUP210_1st"/>
</dbReference>
<proteinExistence type="predicted"/>
<dbReference type="OMA" id="HNMYEGT"/>
<dbReference type="GO" id="GO:0007034">
    <property type="term" value="P:vacuolar transport"/>
    <property type="evidence" value="ECO:0007669"/>
    <property type="project" value="InterPro"/>
</dbReference>
<dbReference type="GO" id="GO:0030001">
    <property type="term" value="P:metal ion transport"/>
    <property type="evidence" value="ECO:0007669"/>
    <property type="project" value="InterPro"/>
</dbReference>
<dbReference type="GO" id="GO:0005643">
    <property type="term" value="C:nuclear pore"/>
    <property type="evidence" value="ECO:0000318"/>
    <property type="project" value="GO_Central"/>
</dbReference>
<keyword evidence="2 5" id="KW-0812">Transmembrane</keyword>
<dbReference type="KEGG" id="mbr:MONBRDRAFT_33280"/>
<feature type="signal peptide" evidence="6">
    <location>
        <begin position="1"/>
        <end position="20"/>
    </location>
</feature>
<feature type="chain" id="PRO_5002742669" evidence="6">
    <location>
        <begin position="21"/>
        <end position="1835"/>
    </location>
</feature>
<dbReference type="PANTHER" id="PTHR23019">
    <property type="entry name" value="NUCLEAR PORE MEMBRANE GLYCOPROTEIN GP210-RELATED"/>
    <property type="match status" value="1"/>
</dbReference>
<evidence type="ECO:0000313" key="10">
    <source>
        <dbReference type="Proteomes" id="UP000001357"/>
    </source>
</evidence>
<dbReference type="FunCoup" id="A9V4I6">
    <property type="interactions" value="909"/>
</dbReference>
<dbReference type="Pfam" id="PF22969">
    <property type="entry name" value="Ig_NUP210_2nd"/>
    <property type="match status" value="1"/>
</dbReference>
<dbReference type="eggNOG" id="KOG4812">
    <property type="taxonomic scope" value="Eukaryota"/>
</dbReference>
<evidence type="ECO:0000259" key="7">
    <source>
        <dbReference type="Pfam" id="PF22967"/>
    </source>
</evidence>
<evidence type="ECO:0000256" key="2">
    <source>
        <dbReference type="ARBA" id="ARBA00022692"/>
    </source>
</evidence>
<dbReference type="CDD" id="cd22212">
    <property type="entry name" value="NDFIP-like"/>
    <property type="match status" value="1"/>
</dbReference>
<feature type="transmembrane region" description="Helical" evidence="5">
    <location>
        <begin position="1696"/>
        <end position="1716"/>
    </location>
</feature>
<dbReference type="RefSeq" id="XP_001747638.1">
    <property type="nucleotide sequence ID" value="XM_001747586.1"/>
</dbReference>
<gene>
    <name evidence="9" type="ORF">MONBRDRAFT_33280</name>
</gene>
<keyword evidence="4 5" id="KW-0472">Membrane</keyword>
<feature type="domain" description="NUP210 Ig-like" evidence="7">
    <location>
        <begin position="25"/>
        <end position="111"/>
    </location>
</feature>
<evidence type="ECO:0000256" key="6">
    <source>
        <dbReference type="SAM" id="SignalP"/>
    </source>
</evidence>
<feature type="transmembrane region" description="Helical" evidence="5">
    <location>
        <begin position="1776"/>
        <end position="1793"/>
    </location>
</feature>
<dbReference type="Proteomes" id="UP000001357">
    <property type="component" value="Unassembled WGS sequence"/>
</dbReference>
<dbReference type="Pfam" id="PF10176">
    <property type="entry name" value="NEDD4_Bsd2"/>
    <property type="match status" value="1"/>
</dbReference>
<keyword evidence="6" id="KW-0732">Signal</keyword>
<dbReference type="InterPro" id="IPR045197">
    <property type="entry name" value="NUP210-like"/>
</dbReference>
<dbReference type="Pfam" id="PF26182">
    <property type="entry name" value="Ig_NUP210_5th"/>
    <property type="match status" value="1"/>
</dbReference>
<keyword evidence="3 5" id="KW-1133">Transmembrane helix</keyword>
<dbReference type="InParanoid" id="A9V4I6"/>
<evidence type="ECO:0000256" key="3">
    <source>
        <dbReference type="ARBA" id="ARBA00022989"/>
    </source>
</evidence>
<protein>
    <submittedName>
        <fullName evidence="9">Uncharacterized protein</fullName>
    </submittedName>
</protein>
<sequence>MEFSTLLATAVCCLVALGQAAGVSEQLSDPRLLLPLSEAALPIRYNLTASNGCYAWSSMRPDLIQVTGEEGECARQAEVLVVASHLQRNGVSVPVVAANQKSGQVLRCEVELAPVHRTELITVDRTIYLEEPPESLSLRGYDSEGNMFSSLSGLAFEWRIMDENCTQESSAVLTTIAYSQSPYDAPAHISQLQGENQQGDRILVVPLAAGRACVQAVLKHTTVASPPVVLTVVERTWLEPIMAHLAVQQKLHLQAYRGYDKQALVLSRTGPYQLAIDNTTVLKLQGQQTVLGETEGRAVVTLRDKAGLMLERALPTTFVSVHTPTTLTIQVGTCSVLAMSPCVLLRGHKYPVQLRLLSGQQEILLDGLTFQLNIGDGKIKLGSSSKNTSWYEVTAATAGITTLKASYHGPEGAQSSQALLTASRNVQILHPIDIQPKQMIVPFSANARPLTVRFKASGGSGEYTWSTNATAGKAPKLQDGSFTITDTAGHAFRQCRHMPSHWSLDQSHFTVLKQGADANSDDRCPAAACSCVVLRATSAGSVLATFASDSLTATAHIAAYAALAVEPSLVELTPGTTFNFHYLGGPSPADAAARETAVQRDILGTGAVGLEWQFAHGPEFTLQAGTQLGCHKLNLTLHSLDNGQGPRDVAPFTVCVTTPRNVSFELGAVRSPSCPEQPWFFFEGTRHHIRLVPVAHYRPAYDNSSSLEYSWHKASQHLVSRAAQPGEYDLDFARADDRQLHLSLLVDAPRHPRCFTRTVSMQVVKPIALQPSSVPMLLQDNVLEQVTITGGSGYFKAESQPATLANIATKGATLGVRPLQEGTGLLDVDDICTLPAASVTAQMTAYGIKAIEIYGPEVLQVGGTAPYHACVRTTTNTYLSAKELQLVDLQVEARHLVRVQRLENLPIERVALSPTSSCFGLRFNVTGIAFGDASFRLLRPKEGAQAAVAARFAIQVFAPLSVDPAHLRMIPSSCAVAHIEGGPKGPQFQTRVTADRQGHVTHRLEGDRIVVCARELGSVRLQIAAHDTSKAPLTSTVLDVSVVAIDGIRLRILTPEVLLDTTQQIEAELLLGDAVVHGASVLNFSWSSTANGVQLRNILGQSQAAQQEYTRVLYAARVSQSSVSATLACKKPYCTATAPRLVASQPVTVVPRLSFTETELVLSYGAAYDLALPAALRGHNMSFTIAPKTPAMPTVDAHGRLVATSARWTGSLGVETITGGIHQSAYLPLRVVALHHVSMLPSPNCSALAVGQSCQVALVLHDSSGRRFTTTNGIHIQTRVNGDAQVAAEVEGNFLALRAFTSGHATIEVVARSHGTVSHHATLTVVVRDTLRPSAPVLVPAQGVCFEHPDGKLQRPRWESSNTTVLALQSEGCFVAQQTGTAVAAVAVDQFLFNTMVTVSPLTAVEAVVPVGEVLSQSHTSVSVPVTPWTAQGAASNFGGRAAAQVTCHVEGEARGSAVTKMVVEEEGFTCVVQLHVQSTPLYLPSGVVSVVVQAQPLDQRDAGVRHQVDVPFAARLMLDAPMHQKHRHQATRVLLFGVTDIRLVDLSVDGVVIASEARRSTPALRKWSLGGVRVKEYGRVPATGAVSLDVLMTGPEHEEDRNLTLCFQHRQTEQRVQSTDDAEPVAMERVEASSPAAPPPAYNQGATPAPMVTVVLPSYDEVQQMKQRDSPVEQQAVLVNATQVPVNGMLLGDDLTFVCTFMVAFFLSWLGYLFTLCMGQTIAARTGGLAGFGLHMVKLAFLLQYVHRHHEDLADDDQNAGVELTDEQGHQLPPYHSWIVLTLGILGFLLFVRGVTAYGKAKAAPLPYRLGNLMEPTRDYRQSSWSAVAAVNQV</sequence>
<dbReference type="GeneID" id="5892771"/>
<feature type="domain" description="NUP210 Ig-like" evidence="8">
    <location>
        <begin position="124"/>
        <end position="222"/>
    </location>
</feature>
<dbReference type="GO" id="GO:0016020">
    <property type="term" value="C:membrane"/>
    <property type="evidence" value="ECO:0007669"/>
    <property type="project" value="UniProtKB-SubCell"/>
</dbReference>
<dbReference type="InterPro" id="IPR019325">
    <property type="entry name" value="NEDD4/Bsd2"/>
</dbReference>
<evidence type="ECO:0000259" key="8">
    <source>
        <dbReference type="Pfam" id="PF22969"/>
    </source>
</evidence>